<dbReference type="InterPro" id="IPR050204">
    <property type="entry name" value="AraC_XylS_family_regulators"/>
</dbReference>
<dbReference type="InterPro" id="IPR018060">
    <property type="entry name" value="HTH_AraC"/>
</dbReference>
<keyword evidence="6" id="KW-1185">Reference proteome</keyword>
<accession>A0A0C2BPW0</accession>
<dbReference type="GO" id="GO:0043565">
    <property type="term" value="F:sequence-specific DNA binding"/>
    <property type="evidence" value="ECO:0007669"/>
    <property type="project" value="InterPro"/>
</dbReference>
<organism evidence="5 6">
    <name type="scientific">Noviherbaspirillum autotrophicum</name>
    <dbReference type="NCBI Taxonomy" id="709839"/>
    <lineage>
        <taxon>Bacteria</taxon>
        <taxon>Pseudomonadati</taxon>
        <taxon>Pseudomonadota</taxon>
        <taxon>Betaproteobacteria</taxon>
        <taxon>Burkholderiales</taxon>
        <taxon>Oxalobacteraceae</taxon>
        <taxon>Noviherbaspirillum</taxon>
    </lineage>
</organism>
<reference evidence="5 6" key="1">
    <citation type="submission" date="2014-12" db="EMBL/GenBank/DDBJ databases">
        <title>Denitrispirillum autotrophicum gen. nov., sp. nov., Denitrifying, Facultatively Autotrophic Bacteria Isolated from Rice Paddy Soil.</title>
        <authorList>
            <person name="Ishii S."/>
            <person name="Ashida N."/>
            <person name="Ohno H."/>
            <person name="Otsuka S."/>
            <person name="Yokota A."/>
            <person name="Senoo K."/>
        </authorList>
    </citation>
    <scope>NUCLEOTIDE SEQUENCE [LARGE SCALE GENOMIC DNA]</scope>
    <source>
        <strain evidence="5 6">TSA66</strain>
    </source>
</reference>
<evidence type="ECO:0000256" key="2">
    <source>
        <dbReference type="ARBA" id="ARBA00023125"/>
    </source>
</evidence>
<dbReference type="InterPro" id="IPR009057">
    <property type="entry name" value="Homeodomain-like_sf"/>
</dbReference>
<evidence type="ECO:0000313" key="6">
    <source>
        <dbReference type="Proteomes" id="UP000031572"/>
    </source>
</evidence>
<dbReference type="PANTHER" id="PTHR46796:SF7">
    <property type="entry name" value="ARAC FAMILY TRANSCRIPTIONAL REGULATOR"/>
    <property type="match status" value="1"/>
</dbReference>
<dbReference type="Gene3D" id="1.10.10.60">
    <property type="entry name" value="Homeodomain-like"/>
    <property type="match status" value="2"/>
</dbReference>
<keyword evidence="3" id="KW-0804">Transcription</keyword>
<keyword evidence="1" id="KW-0805">Transcription regulation</keyword>
<evidence type="ECO:0000256" key="3">
    <source>
        <dbReference type="ARBA" id="ARBA00023163"/>
    </source>
</evidence>
<comment type="caution">
    <text evidence="5">The sequence shown here is derived from an EMBL/GenBank/DDBJ whole genome shotgun (WGS) entry which is preliminary data.</text>
</comment>
<dbReference type="InterPro" id="IPR032783">
    <property type="entry name" value="AraC_lig"/>
</dbReference>
<evidence type="ECO:0000256" key="1">
    <source>
        <dbReference type="ARBA" id="ARBA00023015"/>
    </source>
</evidence>
<dbReference type="SUPFAM" id="SSF46689">
    <property type="entry name" value="Homeodomain-like"/>
    <property type="match status" value="2"/>
</dbReference>
<dbReference type="Pfam" id="PF12852">
    <property type="entry name" value="Cupin_6"/>
    <property type="match status" value="1"/>
</dbReference>
<dbReference type="RefSeq" id="WP_040039008.1">
    <property type="nucleotide sequence ID" value="NZ_JWJG01000028.1"/>
</dbReference>
<dbReference type="PROSITE" id="PS00041">
    <property type="entry name" value="HTH_ARAC_FAMILY_1"/>
    <property type="match status" value="1"/>
</dbReference>
<keyword evidence="2" id="KW-0238">DNA-binding</keyword>
<dbReference type="STRING" id="709839.TSA66_03595"/>
<proteinExistence type="predicted"/>
<sequence length="311" mass="34610">MDLLADVLRQAGLQTRILQQRVFATPAALAFPCEKSFGFHVVTQGQGFIHTPEHEVPLALGSGDVALMARGCSHIVSTQEKLPPTILRMADAALPAIPDGGKPLLTIVSGAYQVWNTPVHPFFNEMPRWYVLRAHDIERFDQVELAISMLAAETARHEIGSETVTQALLDILFTQIIRKIIAQRNATPQTWSHALHNAHIKSALELMHGDCGHDWTLDELARRVGLSRAGFAQKFKHALGTPPLQYLTTVRVQKAMELLSNTSDKMEAVSQAVGYKDAFSFSKAFKKVAGIPPREFRARDREDKALDWRFS</sequence>
<evidence type="ECO:0000259" key="4">
    <source>
        <dbReference type="PROSITE" id="PS01124"/>
    </source>
</evidence>
<dbReference type="EMBL" id="JWJG01000028">
    <property type="protein sequence ID" value="KIF80096.1"/>
    <property type="molecule type" value="Genomic_DNA"/>
</dbReference>
<gene>
    <name evidence="5" type="ORF">TSA66_03595</name>
</gene>
<dbReference type="Proteomes" id="UP000031572">
    <property type="component" value="Unassembled WGS sequence"/>
</dbReference>
<dbReference type="AlphaFoldDB" id="A0A0C2BPW0"/>
<evidence type="ECO:0000313" key="5">
    <source>
        <dbReference type="EMBL" id="KIF80096.1"/>
    </source>
</evidence>
<dbReference type="GO" id="GO:0003700">
    <property type="term" value="F:DNA-binding transcription factor activity"/>
    <property type="evidence" value="ECO:0007669"/>
    <property type="project" value="InterPro"/>
</dbReference>
<dbReference type="OrthoDB" id="9789899at2"/>
<dbReference type="Pfam" id="PF12833">
    <property type="entry name" value="HTH_18"/>
    <property type="match status" value="1"/>
</dbReference>
<dbReference type="PANTHER" id="PTHR46796">
    <property type="entry name" value="HTH-TYPE TRANSCRIPTIONAL ACTIVATOR RHAS-RELATED"/>
    <property type="match status" value="1"/>
</dbReference>
<name>A0A0C2BPW0_9BURK</name>
<feature type="domain" description="HTH araC/xylS-type" evidence="4">
    <location>
        <begin position="201"/>
        <end position="299"/>
    </location>
</feature>
<dbReference type="PROSITE" id="PS01124">
    <property type="entry name" value="HTH_ARAC_FAMILY_2"/>
    <property type="match status" value="1"/>
</dbReference>
<protein>
    <recommendedName>
        <fullName evidence="4">HTH araC/xylS-type domain-containing protein</fullName>
    </recommendedName>
</protein>
<dbReference type="SMART" id="SM00342">
    <property type="entry name" value="HTH_ARAC"/>
    <property type="match status" value="1"/>
</dbReference>
<dbReference type="InterPro" id="IPR018062">
    <property type="entry name" value="HTH_AraC-typ_CS"/>
</dbReference>